<dbReference type="SUPFAM" id="SSF52317">
    <property type="entry name" value="Class I glutamine amidotransferase-like"/>
    <property type="match status" value="1"/>
</dbReference>
<dbReference type="PANTHER" id="PTHR43235:SF1">
    <property type="entry name" value="GLUTAMINE AMIDOTRANSFERASE PB2B2.05-RELATED"/>
    <property type="match status" value="1"/>
</dbReference>
<dbReference type="GO" id="GO:0006598">
    <property type="term" value="P:polyamine catabolic process"/>
    <property type="evidence" value="ECO:0007669"/>
    <property type="project" value="TreeGrafter"/>
</dbReference>
<name>A0A518HLZ7_9BACT</name>
<gene>
    <name evidence="1" type="ORF">Enr13x_17240</name>
</gene>
<dbReference type="EC" id="2.4.2.-" evidence="1"/>
<keyword evidence="1" id="KW-0808">Transferase</keyword>
<dbReference type="GO" id="GO:0016757">
    <property type="term" value="F:glycosyltransferase activity"/>
    <property type="evidence" value="ECO:0007669"/>
    <property type="project" value="UniProtKB-KW"/>
</dbReference>
<keyword evidence="1" id="KW-0328">Glycosyltransferase</keyword>
<dbReference type="RefSeq" id="WP_231744157.1">
    <property type="nucleotide sequence ID" value="NZ_CP037423.1"/>
</dbReference>
<dbReference type="InterPro" id="IPR029062">
    <property type="entry name" value="Class_I_gatase-like"/>
</dbReference>
<sequence>MSSEALVSKPIIGINCDFKAADRRKPGFAYLASGYFQSILSAGGIPVVVPPMDDPESIARVLDHVEGFMMIGGGDLDPRNDGFMLHSSVRPMDPVRETSDRLLVAEIAERRIPLLAIGAGMQLLNIQQGGNLFLHIKEDLPAAVPHLDPHDPNHRHTLEVESDSLVGRVFGDGEIRVSSRHHMAIDEVAPGFRVTARCPDGVIEAIESEMMDWFAVGTQFHPECAAASALDVRIFEEFIEGICAAKAQEAENLRLVA</sequence>
<dbReference type="PANTHER" id="PTHR43235">
    <property type="entry name" value="GLUTAMINE AMIDOTRANSFERASE PB2B2.05-RELATED"/>
    <property type="match status" value="1"/>
</dbReference>
<keyword evidence="1" id="KW-0315">Glutamine amidotransferase</keyword>
<dbReference type="CDD" id="cd01745">
    <property type="entry name" value="GATase1_2"/>
    <property type="match status" value="1"/>
</dbReference>
<dbReference type="GO" id="GO:0033969">
    <property type="term" value="F:gamma-glutamyl-gamma-aminobutyrate hydrolase activity"/>
    <property type="evidence" value="ECO:0007669"/>
    <property type="project" value="TreeGrafter"/>
</dbReference>
<dbReference type="Gene3D" id="3.40.50.880">
    <property type="match status" value="1"/>
</dbReference>
<reference evidence="1 2" key="1">
    <citation type="submission" date="2019-03" db="EMBL/GenBank/DDBJ databases">
        <title>Deep-cultivation of Planctomycetes and their phenomic and genomic characterization uncovers novel biology.</title>
        <authorList>
            <person name="Wiegand S."/>
            <person name="Jogler M."/>
            <person name="Boedeker C."/>
            <person name="Pinto D."/>
            <person name="Vollmers J."/>
            <person name="Rivas-Marin E."/>
            <person name="Kohn T."/>
            <person name="Peeters S.H."/>
            <person name="Heuer A."/>
            <person name="Rast P."/>
            <person name="Oberbeckmann S."/>
            <person name="Bunk B."/>
            <person name="Jeske O."/>
            <person name="Meyerdierks A."/>
            <person name="Storesund J.E."/>
            <person name="Kallscheuer N."/>
            <person name="Luecker S."/>
            <person name="Lage O.M."/>
            <person name="Pohl T."/>
            <person name="Merkel B.J."/>
            <person name="Hornburger P."/>
            <person name="Mueller R.-W."/>
            <person name="Bruemmer F."/>
            <person name="Labrenz M."/>
            <person name="Spormann A.M."/>
            <person name="Op den Camp H."/>
            <person name="Overmann J."/>
            <person name="Amann R."/>
            <person name="Jetten M.S.M."/>
            <person name="Mascher T."/>
            <person name="Medema M.H."/>
            <person name="Devos D.P."/>
            <person name="Kaster A.-K."/>
            <person name="Ovreas L."/>
            <person name="Rohde M."/>
            <person name="Galperin M.Y."/>
            <person name="Jogler C."/>
        </authorList>
    </citation>
    <scope>NUCLEOTIDE SEQUENCE [LARGE SCALE GENOMIC DNA]</scope>
    <source>
        <strain evidence="1 2">Enr13</strain>
    </source>
</reference>
<evidence type="ECO:0000313" key="1">
    <source>
        <dbReference type="EMBL" id="QDV41881.1"/>
    </source>
</evidence>
<dbReference type="InterPro" id="IPR044668">
    <property type="entry name" value="PuuD-like"/>
</dbReference>
<evidence type="ECO:0000313" key="2">
    <source>
        <dbReference type="Proteomes" id="UP000319004"/>
    </source>
</evidence>
<dbReference type="InterPro" id="IPR011697">
    <property type="entry name" value="Peptidase_C26"/>
</dbReference>
<dbReference type="KEGG" id="snep:Enr13x_17240"/>
<dbReference type="AlphaFoldDB" id="A0A518HLZ7"/>
<organism evidence="1 2">
    <name type="scientific">Stieleria neptunia</name>
    <dbReference type="NCBI Taxonomy" id="2527979"/>
    <lineage>
        <taxon>Bacteria</taxon>
        <taxon>Pseudomonadati</taxon>
        <taxon>Planctomycetota</taxon>
        <taxon>Planctomycetia</taxon>
        <taxon>Pirellulales</taxon>
        <taxon>Pirellulaceae</taxon>
        <taxon>Stieleria</taxon>
    </lineage>
</organism>
<dbReference type="PROSITE" id="PS51273">
    <property type="entry name" value="GATASE_TYPE_1"/>
    <property type="match status" value="1"/>
</dbReference>
<dbReference type="Pfam" id="PF07722">
    <property type="entry name" value="Peptidase_C26"/>
    <property type="match status" value="1"/>
</dbReference>
<dbReference type="EMBL" id="CP037423">
    <property type="protein sequence ID" value="QDV41881.1"/>
    <property type="molecule type" value="Genomic_DNA"/>
</dbReference>
<dbReference type="GO" id="GO:0005829">
    <property type="term" value="C:cytosol"/>
    <property type="evidence" value="ECO:0007669"/>
    <property type="project" value="TreeGrafter"/>
</dbReference>
<proteinExistence type="predicted"/>
<keyword evidence="2" id="KW-1185">Reference proteome</keyword>
<accession>A0A518HLZ7</accession>
<dbReference type="Proteomes" id="UP000319004">
    <property type="component" value="Chromosome"/>
</dbReference>
<protein>
    <submittedName>
        <fullName evidence="1">Glutamine amidotransferase</fullName>
        <ecNumber evidence="1">2.4.2.-</ecNumber>
    </submittedName>
</protein>